<dbReference type="PIRSF" id="PIRSF018266">
    <property type="entry name" value="FecR"/>
    <property type="match status" value="1"/>
</dbReference>
<feature type="domain" description="FecR protein" evidence="2">
    <location>
        <begin position="154"/>
        <end position="245"/>
    </location>
</feature>
<protein>
    <submittedName>
        <fullName evidence="4">FecR family protein</fullName>
    </submittedName>
</protein>
<name>A0A562T6P7_CHIJA</name>
<proteinExistence type="predicted"/>
<evidence type="ECO:0000259" key="2">
    <source>
        <dbReference type="Pfam" id="PF04773"/>
    </source>
</evidence>
<dbReference type="RefSeq" id="WP_145715373.1">
    <property type="nucleotide sequence ID" value="NZ_BAAAFY010000001.1"/>
</dbReference>
<evidence type="ECO:0000256" key="1">
    <source>
        <dbReference type="SAM" id="Phobius"/>
    </source>
</evidence>
<dbReference type="Gene3D" id="2.60.120.1440">
    <property type="match status" value="1"/>
</dbReference>
<dbReference type="PANTHER" id="PTHR30273">
    <property type="entry name" value="PERIPLASMIC SIGNAL SENSOR AND SIGMA FACTOR ACTIVATOR FECR-RELATED"/>
    <property type="match status" value="1"/>
</dbReference>
<feature type="transmembrane region" description="Helical" evidence="1">
    <location>
        <begin position="105"/>
        <end position="126"/>
    </location>
</feature>
<evidence type="ECO:0000259" key="3">
    <source>
        <dbReference type="Pfam" id="PF16344"/>
    </source>
</evidence>
<dbReference type="PANTHER" id="PTHR30273:SF2">
    <property type="entry name" value="PROTEIN FECR"/>
    <property type="match status" value="1"/>
</dbReference>
<organism evidence="4 5">
    <name type="scientific">Chitinophaga japonensis</name>
    <name type="common">Flexibacter japonensis</name>
    <dbReference type="NCBI Taxonomy" id="104662"/>
    <lineage>
        <taxon>Bacteria</taxon>
        <taxon>Pseudomonadati</taxon>
        <taxon>Bacteroidota</taxon>
        <taxon>Chitinophagia</taxon>
        <taxon>Chitinophagales</taxon>
        <taxon>Chitinophagaceae</taxon>
        <taxon>Chitinophaga</taxon>
    </lineage>
</organism>
<dbReference type="InterPro" id="IPR032508">
    <property type="entry name" value="FecR_C"/>
</dbReference>
<accession>A0A562T6P7</accession>
<evidence type="ECO:0000313" key="5">
    <source>
        <dbReference type="Proteomes" id="UP000316778"/>
    </source>
</evidence>
<dbReference type="GO" id="GO:0016989">
    <property type="term" value="F:sigma factor antagonist activity"/>
    <property type="evidence" value="ECO:0007669"/>
    <property type="project" value="TreeGrafter"/>
</dbReference>
<sequence>MDQQQLKAIIERYLEGRATPAEQAFIAQWLDEIEPDEFFSQTRDSIRPLKNQMLTDETAPDDTDLSDMEWDQLEADMLAGIRRGAGYEAPSFPGEEKRIIRSLGILKRIAAVLVLVAGGTAAFLYLRSWSVKPATAPAAVVVQEAAPAIQYQLVHTGAGNTKKITLPDGSIVTLNKASRLRYPAQFGKSREVYLEAGEAFFEVHTDAARPFMVHTSELRTRVLGTSFNVRARAGKINVMVKTGKVMVSTPVTARGPARDVVLDPNHALEVDTLSYSGRPYAAPAWIATAWCARRLEFRQHTLSDIIKALENRFDTQISLQSPALGQYRYTATFTAANSLDEILDALCLVHQLRYEQRNNKVTIQAINN</sequence>
<keyword evidence="5" id="KW-1185">Reference proteome</keyword>
<evidence type="ECO:0000313" key="4">
    <source>
        <dbReference type="EMBL" id="TWI89219.1"/>
    </source>
</evidence>
<dbReference type="InterPro" id="IPR012373">
    <property type="entry name" value="Ferrdict_sens_TM"/>
</dbReference>
<dbReference type="EMBL" id="VLLG01000003">
    <property type="protein sequence ID" value="TWI89219.1"/>
    <property type="molecule type" value="Genomic_DNA"/>
</dbReference>
<feature type="domain" description="Protein FecR C-terminal" evidence="3">
    <location>
        <begin position="295"/>
        <end position="363"/>
    </location>
</feature>
<keyword evidence="1" id="KW-0472">Membrane</keyword>
<comment type="caution">
    <text evidence="4">The sequence shown here is derived from an EMBL/GenBank/DDBJ whole genome shotgun (WGS) entry which is preliminary data.</text>
</comment>
<dbReference type="Proteomes" id="UP000316778">
    <property type="component" value="Unassembled WGS sequence"/>
</dbReference>
<dbReference type="Gene3D" id="3.55.50.30">
    <property type="match status" value="1"/>
</dbReference>
<dbReference type="InterPro" id="IPR006860">
    <property type="entry name" value="FecR"/>
</dbReference>
<reference evidence="4 5" key="1">
    <citation type="journal article" date="2013" name="Stand. Genomic Sci.">
        <title>Genomic Encyclopedia of Type Strains, Phase I: The one thousand microbial genomes (KMG-I) project.</title>
        <authorList>
            <person name="Kyrpides N.C."/>
            <person name="Woyke T."/>
            <person name="Eisen J.A."/>
            <person name="Garrity G."/>
            <person name="Lilburn T.G."/>
            <person name="Beck B.J."/>
            <person name="Whitman W.B."/>
            <person name="Hugenholtz P."/>
            <person name="Klenk H.P."/>
        </authorList>
    </citation>
    <scope>NUCLEOTIDE SEQUENCE [LARGE SCALE GENOMIC DNA]</scope>
    <source>
        <strain evidence="4 5">DSM 13484</strain>
    </source>
</reference>
<dbReference type="Pfam" id="PF16344">
    <property type="entry name" value="FecR_C"/>
    <property type="match status" value="1"/>
</dbReference>
<dbReference type="OrthoDB" id="1452822at2"/>
<dbReference type="AlphaFoldDB" id="A0A562T6P7"/>
<keyword evidence="1" id="KW-0812">Transmembrane</keyword>
<keyword evidence="1" id="KW-1133">Transmembrane helix</keyword>
<gene>
    <name evidence="4" type="ORF">LX66_3313</name>
</gene>
<dbReference type="Pfam" id="PF04773">
    <property type="entry name" value="FecR"/>
    <property type="match status" value="1"/>
</dbReference>